<name>A0A6J6Q5S3_9ZZZZ</name>
<evidence type="ECO:0000313" key="19">
    <source>
        <dbReference type="EMBL" id="CAB5002374.1"/>
    </source>
</evidence>
<evidence type="ECO:0000256" key="8">
    <source>
        <dbReference type="ARBA" id="ARBA00023098"/>
    </source>
</evidence>
<dbReference type="AlphaFoldDB" id="A0A6J6Q5S3"/>
<dbReference type="Pfam" id="PF01148">
    <property type="entry name" value="CTP_transf_1"/>
    <property type="match status" value="1"/>
</dbReference>
<evidence type="ECO:0000256" key="7">
    <source>
        <dbReference type="ARBA" id="ARBA00022989"/>
    </source>
</evidence>
<keyword evidence="9 13" id="KW-0472">Membrane</keyword>
<dbReference type="EMBL" id="CAFBOL010000072">
    <property type="protein sequence ID" value="CAB5002374.1"/>
    <property type="molecule type" value="Genomic_DNA"/>
</dbReference>
<evidence type="ECO:0000313" key="15">
    <source>
        <dbReference type="EMBL" id="CAB4706379.1"/>
    </source>
</evidence>
<feature type="transmembrane region" description="Helical" evidence="13">
    <location>
        <begin position="218"/>
        <end position="236"/>
    </location>
</feature>
<dbReference type="EMBL" id="CAFBIY010000119">
    <property type="protein sequence ID" value="CAB4852258.1"/>
    <property type="molecule type" value="Genomic_DNA"/>
</dbReference>
<keyword evidence="3" id="KW-0444">Lipid biosynthesis</keyword>
<protein>
    <submittedName>
        <fullName evidence="15">Unannotated protein</fullName>
    </submittedName>
</protein>
<feature type="compositionally biased region" description="Low complexity" evidence="12">
    <location>
        <begin position="161"/>
        <end position="177"/>
    </location>
</feature>
<keyword evidence="4" id="KW-0808">Transferase</keyword>
<keyword evidence="6" id="KW-0548">Nucleotidyltransferase</keyword>
<organism evidence="15">
    <name type="scientific">freshwater metagenome</name>
    <dbReference type="NCBI Taxonomy" id="449393"/>
    <lineage>
        <taxon>unclassified sequences</taxon>
        <taxon>metagenomes</taxon>
        <taxon>ecological metagenomes</taxon>
    </lineage>
</organism>
<keyword evidence="2" id="KW-1003">Cell membrane</keyword>
<feature type="compositionally biased region" description="Basic and acidic residues" evidence="12">
    <location>
        <begin position="1"/>
        <end position="11"/>
    </location>
</feature>
<dbReference type="EMBL" id="CAEZYF010000002">
    <property type="protein sequence ID" value="CAB4706379.1"/>
    <property type="molecule type" value="Genomic_DNA"/>
</dbReference>
<keyword evidence="10" id="KW-0594">Phospholipid biosynthesis</keyword>
<evidence type="ECO:0000256" key="4">
    <source>
        <dbReference type="ARBA" id="ARBA00022679"/>
    </source>
</evidence>
<dbReference type="PANTHER" id="PTHR46382:SF1">
    <property type="entry name" value="PHOSPHATIDATE CYTIDYLYLTRANSFERASE"/>
    <property type="match status" value="1"/>
</dbReference>
<feature type="region of interest" description="Disordered" evidence="12">
    <location>
        <begin position="111"/>
        <end position="192"/>
    </location>
</feature>
<feature type="compositionally biased region" description="Gly residues" evidence="12">
    <location>
        <begin position="178"/>
        <end position="190"/>
    </location>
</feature>
<feature type="transmembrane region" description="Helical" evidence="13">
    <location>
        <begin position="195"/>
        <end position="212"/>
    </location>
</feature>
<evidence type="ECO:0000256" key="2">
    <source>
        <dbReference type="ARBA" id="ARBA00022475"/>
    </source>
</evidence>
<feature type="transmembrane region" description="Helical" evidence="13">
    <location>
        <begin position="272"/>
        <end position="291"/>
    </location>
</feature>
<evidence type="ECO:0000256" key="10">
    <source>
        <dbReference type="ARBA" id="ARBA00023209"/>
    </source>
</evidence>
<dbReference type="GO" id="GO:0005886">
    <property type="term" value="C:plasma membrane"/>
    <property type="evidence" value="ECO:0007669"/>
    <property type="project" value="UniProtKB-SubCell"/>
</dbReference>
<evidence type="ECO:0000256" key="1">
    <source>
        <dbReference type="ARBA" id="ARBA00004651"/>
    </source>
</evidence>
<feature type="transmembrane region" description="Helical" evidence="13">
    <location>
        <begin position="331"/>
        <end position="353"/>
    </location>
</feature>
<dbReference type="GO" id="GO:0004605">
    <property type="term" value="F:phosphatidate cytidylyltransferase activity"/>
    <property type="evidence" value="ECO:0007669"/>
    <property type="project" value="TreeGrafter"/>
</dbReference>
<reference evidence="15" key="1">
    <citation type="submission" date="2020-05" db="EMBL/GenBank/DDBJ databases">
        <authorList>
            <person name="Chiriac C."/>
            <person name="Salcher M."/>
            <person name="Ghai R."/>
            <person name="Kavagutti S V."/>
        </authorList>
    </citation>
    <scope>NUCLEOTIDE SEQUENCE</scope>
</reference>
<feature type="region of interest" description="Disordered" evidence="12">
    <location>
        <begin position="1"/>
        <end position="91"/>
    </location>
</feature>
<dbReference type="GO" id="GO:0016024">
    <property type="term" value="P:CDP-diacylglycerol biosynthetic process"/>
    <property type="evidence" value="ECO:0007669"/>
    <property type="project" value="TreeGrafter"/>
</dbReference>
<evidence type="ECO:0000256" key="11">
    <source>
        <dbReference type="ARBA" id="ARBA00023264"/>
    </source>
</evidence>
<dbReference type="PANTHER" id="PTHR46382">
    <property type="entry name" value="PHOSPHATIDATE CYTIDYLYLTRANSFERASE"/>
    <property type="match status" value="1"/>
</dbReference>
<feature type="transmembrane region" description="Helical" evidence="13">
    <location>
        <begin position="303"/>
        <end position="325"/>
    </location>
</feature>
<evidence type="ECO:0000256" key="3">
    <source>
        <dbReference type="ARBA" id="ARBA00022516"/>
    </source>
</evidence>
<evidence type="ECO:0000256" key="5">
    <source>
        <dbReference type="ARBA" id="ARBA00022692"/>
    </source>
</evidence>
<gene>
    <name evidence="15" type="ORF">UFOPK2656_00372</name>
    <name evidence="16" type="ORF">UFOPK3099_00980</name>
    <name evidence="17" type="ORF">UFOPK3267_01976</name>
    <name evidence="18" type="ORF">UFOPK3651_00140</name>
    <name evidence="19" type="ORF">UFOPK3931_02240</name>
    <name evidence="14" type="ORF">UFOPK4189_00369</name>
</gene>
<feature type="transmembrane region" description="Helical" evidence="13">
    <location>
        <begin position="248"/>
        <end position="266"/>
    </location>
</feature>
<dbReference type="EMBL" id="CAFBMT010000001">
    <property type="protein sequence ID" value="CAB4910492.1"/>
    <property type="molecule type" value="Genomic_DNA"/>
</dbReference>
<keyword evidence="7 13" id="KW-1133">Transmembrane helix</keyword>
<feature type="transmembrane region" description="Helical" evidence="13">
    <location>
        <begin position="398"/>
        <end position="417"/>
    </location>
</feature>
<comment type="subcellular location">
    <subcellularLocation>
        <location evidence="1">Cell membrane</location>
        <topology evidence="1">Multi-pass membrane protein</topology>
    </subcellularLocation>
</comment>
<evidence type="ECO:0000256" key="13">
    <source>
        <dbReference type="SAM" id="Phobius"/>
    </source>
</evidence>
<sequence>MTDDPWRRRENEDDDFGPPLFADEGGSDRSGRISFGNDTGALPHWTEPPTGDMPQVFQSAQEPDADLDVWSSFSGQAPAWSDEPTNPEPTRVNATFDDLDDLAPVFEAEAADEESRFGEPIPFEEPAPVRREPGRIQIGTDPTDGTMSRPMSQARRPRPGEPGARGPRPMRPSAPGASGRGSRGKSVGGTKGRDMPTAIGVGLVLAVVFILALKTKPWVVAVIVVLVLGLAAVEYFDRVREKGYQPAFIPGIMACVAAPAAVYHYGVGALPLVVFFAFAACAVTFVGAPGLDSNPMPNMAITSLGITWIGVLGSFGAGILAYSNIPGGRNIGTDTLCLLAIGVVANDVGALFVGSAVGRTPLRPWISPNKSVEGFLGGAVMTLGAMLLIGMAGKSDTWPSTGHLLLLGLTIAIMAPIGDLTESMFKRNLDVKDFGSIIKGHGGVLDRFDGFLFVMPAVYFLMVYLQPWAAK</sequence>
<keyword evidence="11" id="KW-1208">Phospholipid metabolism</keyword>
<evidence type="ECO:0000313" key="14">
    <source>
        <dbReference type="EMBL" id="CAB4362591.1"/>
    </source>
</evidence>
<dbReference type="EMBL" id="CAFAAV010000058">
    <property type="protein sequence ID" value="CAB4814714.1"/>
    <property type="molecule type" value="Genomic_DNA"/>
</dbReference>
<evidence type="ECO:0000256" key="12">
    <source>
        <dbReference type="SAM" id="MobiDB-lite"/>
    </source>
</evidence>
<evidence type="ECO:0000256" key="6">
    <source>
        <dbReference type="ARBA" id="ARBA00022695"/>
    </source>
</evidence>
<keyword evidence="5 13" id="KW-0812">Transmembrane</keyword>
<feature type="transmembrane region" description="Helical" evidence="13">
    <location>
        <begin position="448"/>
        <end position="465"/>
    </location>
</feature>
<evidence type="ECO:0000313" key="18">
    <source>
        <dbReference type="EMBL" id="CAB4910492.1"/>
    </source>
</evidence>
<evidence type="ECO:0000313" key="16">
    <source>
        <dbReference type="EMBL" id="CAB4814714.1"/>
    </source>
</evidence>
<dbReference type="EMBL" id="CAESGF010000002">
    <property type="protein sequence ID" value="CAB4362591.1"/>
    <property type="molecule type" value="Genomic_DNA"/>
</dbReference>
<feature type="transmembrane region" description="Helical" evidence="13">
    <location>
        <begin position="374"/>
        <end position="392"/>
    </location>
</feature>
<accession>A0A6J6Q5S3</accession>
<evidence type="ECO:0000256" key="9">
    <source>
        <dbReference type="ARBA" id="ARBA00023136"/>
    </source>
</evidence>
<proteinExistence type="predicted"/>
<evidence type="ECO:0000313" key="17">
    <source>
        <dbReference type="EMBL" id="CAB4852258.1"/>
    </source>
</evidence>
<keyword evidence="8" id="KW-0443">Lipid metabolism</keyword>